<accession>A0AAV1VM41</accession>
<dbReference type="AlphaFoldDB" id="A0AAV1VM41"/>
<feature type="compositionally biased region" description="Basic and acidic residues" evidence="1">
    <location>
        <begin position="1"/>
        <end position="13"/>
    </location>
</feature>
<comment type="caution">
    <text evidence="2">The sequence shown here is derived from an EMBL/GenBank/DDBJ whole genome shotgun (WGS) entry which is preliminary data.</text>
</comment>
<feature type="compositionally biased region" description="Basic and acidic residues" evidence="1">
    <location>
        <begin position="43"/>
        <end position="60"/>
    </location>
</feature>
<dbReference type="Proteomes" id="UP001162060">
    <property type="component" value="Unassembled WGS sequence"/>
</dbReference>
<feature type="region of interest" description="Disordered" evidence="1">
    <location>
        <begin position="1"/>
        <end position="63"/>
    </location>
</feature>
<name>A0AAV1VM41_9STRA</name>
<evidence type="ECO:0000313" key="2">
    <source>
        <dbReference type="EMBL" id="CAK7947369.1"/>
    </source>
</evidence>
<dbReference type="EMBL" id="CAKLBY020000378">
    <property type="protein sequence ID" value="CAK7947369.1"/>
    <property type="molecule type" value="Genomic_DNA"/>
</dbReference>
<organism evidence="2 3">
    <name type="scientific">Peronospora matthiolae</name>
    <dbReference type="NCBI Taxonomy" id="2874970"/>
    <lineage>
        <taxon>Eukaryota</taxon>
        <taxon>Sar</taxon>
        <taxon>Stramenopiles</taxon>
        <taxon>Oomycota</taxon>
        <taxon>Peronosporomycetes</taxon>
        <taxon>Peronosporales</taxon>
        <taxon>Peronosporaceae</taxon>
        <taxon>Peronospora</taxon>
    </lineage>
</organism>
<proteinExistence type="predicted"/>
<evidence type="ECO:0000256" key="1">
    <source>
        <dbReference type="SAM" id="MobiDB-lite"/>
    </source>
</evidence>
<sequence length="73" mass="8099">MVKAIRAESEKSDSGSSSDNADEEDFHRKVHVTTITDQAADPGDQRDRSRKTDRDDDRDWGGFAKACTHCGSK</sequence>
<evidence type="ECO:0000313" key="3">
    <source>
        <dbReference type="Proteomes" id="UP001162060"/>
    </source>
</evidence>
<reference evidence="2" key="1">
    <citation type="submission" date="2024-01" db="EMBL/GenBank/DDBJ databases">
        <authorList>
            <person name="Webb A."/>
        </authorList>
    </citation>
    <scope>NUCLEOTIDE SEQUENCE</scope>
    <source>
        <strain evidence="2">Pm1</strain>
    </source>
</reference>
<protein>
    <submittedName>
        <fullName evidence="2">Uncharacterized protein</fullName>
    </submittedName>
</protein>
<gene>
    <name evidence="2" type="ORF">PM001_LOCUS32519</name>
</gene>